<evidence type="ECO:0000313" key="2">
    <source>
        <dbReference type="EMBL" id="RUS30113.1"/>
    </source>
</evidence>
<feature type="region of interest" description="Disordered" evidence="1">
    <location>
        <begin position="1"/>
        <end position="29"/>
    </location>
</feature>
<keyword evidence="3" id="KW-1185">Reference proteome</keyword>
<gene>
    <name evidence="2" type="ORF">BC938DRAFT_479835</name>
</gene>
<dbReference type="EMBL" id="RBNJ01004264">
    <property type="protein sequence ID" value="RUS30113.1"/>
    <property type="molecule type" value="Genomic_DNA"/>
</dbReference>
<proteinExistence type="predicted"/>
<sequence length="135" mass="15329">MVDGRRGIEEDDMDSGDGASSFEAQRHVFRRRRRRRLQQALSKMVDWVEETSTTGRRGVHVRFSADNAGMVEAGTPYGGPVEVEEEEIVVDMEDIFQPYSRTHTSLGTRFHASRVGMTLRRDHGQHPQSEVGRAQ</sequence>
<evidence type="ECO:0000256" key="1">
    <source>
        <dbReference type="SAM" id="MobiDB-lite"/>
    </source>
</evidence>
<name>A0A433QJZ7_9FUNG</name>
<evidence type="ECO:0000313" key="3">
    <source>
        <dbReference type="Proteomes" id="UP000274822"/>
    </source>
</evidence>
<dbReference type="AlphaFoldDB" id="A0A433QJZ7"/>
<organism evidence="2 3">
    <name type="scientific">Jimgerdemannia flammicorona</name>
    <dbReference type="NCBI Taxonomy" id="994334"/>
    <lineage>
        <taxon>Eukaryota</taxon>
        <taxon>Fungi</taxon>
        <taxon>Fungi incertae sedis</taxon>
        <taxon>Mucoromycota</taxon>
        <taxon>Mucoromycotina</taxon>
        <taxon>Endogonomycetes</taxon>
        <taxon>Endogonales</taxon>
        <taxon>Endogonaceae</taxon>
        <taxon>Jimgerdemannia</taxon>
    </lineage>
</organism>
<accession>A0A433QJZ7</accession>
<dbReference type="Proteomes" id="UP000274822">
    <property type="component" value="Unassembled WGS sequence"/>
</dbReference>
<protein>
    <submittedName>
        <fullName evidence="2">Uncharacterized protein</fullName>
    </submittedName>
</protein>
<reference evidence="2 3" key="1">
    <citation type="journal article" date="2018" name="New Phytol.">
        <title>Phylogenomics of Endogonaceae and evolution of mycorrhizas within Mucoromycota.</title>
        <authorList>
            <person name="Chang Y."/>
            <person name="Desiro A."/>
            <person name="Na H."/>
            <person name="Sandor L."/>
            <person name="Lipzen A."/>
            <person name="Clum A."/>
            <person name="Barry K."/>
            <person name="Grigoriev I.V."/>
            <person name="Martin F.M."/>
            <person name="Stajich J.E."/>
            <person name="Smith M.E."/>
            <person name="Bonito G."/>
            <person name="Spatafora J.W."/>
        </authorList>
    </citation>
    <scope>NUCLEOTIDE SEQUENCE [LARGE SCALE GENOMIC DNA]</scope>
    <source>
        <strain evidence="2 3">AD002</strain>
    </source>
</reference>
<comment type="caution">
    <text evidence="2">The sequence shown here is derived from an EMBL/GenBank/DDBJ whole genome shotgun (WGS) entry which is preliminary data.</text>
</comment>